<feature type="compositionally biased region" description="Low complexity" evidence="1">
    <location>
        <begin position="627"/>
        <end position="640"/>
    </location>
</feature>
<feature type="transmembrane region" description="Helical" evidence="2">
    <location>
        <begin position="2440"/>
        <end position="2461"/>
    </location>
</feature>
<gene>
    <name evidence="3" type="ORF">ABM34_08865</name>
</gene>
<feature type="transmembrane region" description="Helical" evidence="2">
    <location>
        <begin position="1995"/>
        <end position="2020"/>
    </location>
</feature>
<keyword evidence="2" id="KW-0472">Membrane</keyword>
<feature type="transmembrane region" description="Helical" evidence="2">
    <location>
        <begin position="1948"/>
        <end position="1974"/>
    </location>
</feature>
<feature type="transmembrane region" description="Helical" evidence="2">
    <location>
        <begin position="1259"/>
        <end position="1282"/>
    </location>
</feature>
<feature type="transmembrane region" description="Helical" evidence="2">
    <location>
        <begin position="1485"/>
        <end position="1505"/>
    </location>
</feature>
<feature type="transmembrane region" description="Helical" evidence="2">
    <location>
        <begin position="1563"/>
        <end position="1583"/>
    </location>
</feature>
<feature type="transmembrane region" description="Helical" evidence="2">
    <location>
        <begin position="2060"/>
        <end position="2080"/>
    </location>
</feature>
<feature type="transmembrane region" description="Helical" evidence="2">
    <location>
        <begin position="1757"/>
        <end position="1775"/>
    </location>
</feature>
<dbReference type="OrthoDB" id="2256561at2"/>
<feature type="transmembrane region" description="Helical" evidence="2">
    <location>
        <begin position="1893"/>
        <end position="1914"/>
    </location>
</feature>
<evidence type="ECO:0000313" key="4">
    <source>
        <dbReference type="Proteomes" id="UP000036106"/>
    </source>
</evidence>
<feature type="transmembrane region" description="Helical" evidence="2">
    <location>
        <begin position="1116"/>
        <end position="1135"/>
    </location>
</feature>
<feature type="transmembrane region" description="Helical" evidence="2">
    <location>
        <begin position="2092"/>
        <end position="2117"/>
    </location>
</feature>
<keyword evidence="2" id="KW-0812">Transmembrane</keyword>
<feature type="transmembrane region" description="Helical" evidence="2">
    <location>
        <begin position="2481"/>
        <end position="2501"/>
    </location>
</feature>
<proteinExistence type="predicted"/>
<keyword evidence="4" id="KW-1185">Reference proteome</keyword>
<feature type="transmembrane region" description="Helical" evidence="2">
    <location>
        <begin position="1373"/>
        <end position="1395"/>
    </location>
</feature>
<feature type="region of interest" description="Disordered" evidence="1">
    <location>
        <begin position="622"/>
        <end position="642"/>
    </location>
</feature>
<feature type="transmembrane region" description="Helical" evidence="2">
    <location>
        <begin position="1456"/>
        <end position="1479"/>
    </location>
</feature>
<feature type="transmembrane region" description="Helical" evidence="2">
    <location>
        <begin position="2026"/>
        <end position="2048"/>
    </location>
</feature>
<feature type="transmembrane region" description="Helical" evidence="2">
    <location>
        <begin position="1806"/>
        <end position="1826"/>
    </location>
</feature>
<dbReference type="EMBL" id="CP012034">
    <property type="protein sequence ID" value="AKP67632.1"/>
    <property type="molecule type" value="Genomic_DNA"/>
</dbReference>
<feature type="transmembrane region" description="Helical" evidence="2">
    <location>
        <begin position="1402"/>
        <end position="1425"/>
    </location>
</feature>
<feature type="transmembrane region" description="Helical" evidence="2">
    <location>
        <begin position="1206"/>
        <end position="1226"/>
    </location>
</feature>
<feature type="transmembrane region" description="Helical" evidence="2">
    <location>
        <begin position="1921"/>
        <end position="1942"/>
    </location>
</feature>
<feature type="transmembrane region" description="Helical" evidence="2">
    <location>
        <begin position="988"/>
        <end position="1021"/>
    </location>
</feature>
<feature type="transmembrane region" description="Helical" evidence="2">
    <location>
        <begin position="1062"/>
        <end position="1085"/>
    </location>
</feature>
<dbReference type="STRING" id="1007676.ABM34_08865"/>
<evidence type="ECO:0000256" key="1">
    <source>
        <dbReference type="SAM" id="MobiDB-lite"/>
    </source>
</evidence>
<feature type="transmembrane region" description="Helical" evidence="2">
    <location>
        <begin position="1512"/>
        <end position="1533"/>
    </location>
</feature>
<feature type="transmembrane region" description="Helical" evidence="2">
    <location>
        <begin position="2124"/>
        <end position="2146"/>
    </location>
</feature>
<feature type="transmembrane region" description="Helical" evidence="2">
    <location>
        <begin position="1027"/>
        <end position="1050"/>
    </location>
</feature>
<feature type="compositionally biased region" description="Low complexity" evidence="1">
    <location>
        <begin position="192"/>
        <end position="259"/>
    </location>
</feature>
<feature type="transmembrane region" description="Helical" evidence="2">
    <location>
        <begin position="1091"/>
        <end position="1109"/>
    </location>
</feature>
<dbReference type="Proteomes" id="UP000036106">
    <property type="component" value="Chromosome"/>
</dbReference>
<feature type="transmembrane region" description="Helical" evidence="2">
    <location>
        <begin position="924"/>
        <end position="949"/>
    </location>
</feature>
<sequence>MSTLFGEGSLTKKIMTWVSTVIIILPIVAYSSVEAVEAATYNSNEQTENVDPSVPLKTTTRNPNKIVGLSMTQKKGIPVMRMNISASSNDVIKKGDKLNIRFNSKNVDTKKIQQLAAQDNNKLYDISKKGNELQVNFKKDASSGNYQEVFAIATKNVKADTKASATFAGKSIKIDNNNINSQYKAPQKQAPSNQTQRTSNNQSSNNQQGSTQAASSNDGSSSSEGQPAQTQTQQQANQTTASNNGATTQQQQSNQNDQQVTPSFSQAESAINTRTTIQVTGTATSDPAAEDSATNGTANTTAAQTTTSTPAASTATTAPAQTTNTASATTQTESNVANVAATQSETSAPVQTTTPVASSTVALSQTTTTENQSAVPAQTETTQSTFEPQEVSTTSNVASTQASQDGYVEIANQGYVSPKTTLDNYLTSDSDLDNKQATNNDDTYEDNSQFNAIYQHVQDKAQGATSEEVNEITKDLPTMWNYIYQNDNENDTQGQVWKFHTLLSSGRDMFFTIDGTAQPDSTDVLQRQMPALLRSMGEDIEPGALNEAVDINALKKSQIYQDYVDGKYTGPTSENTANTADALAAVLKHTSIGLNRPDNGAPVNQLPDVAKVNPTALLNAAKQSSANGTTTTNPTDNKTNADSQAVYNTIKNDTYSKMSPWGSDDEKAEMLKSVPSIWNDVSTKTDKNDKSGQIFNYVLNGTDGRQIFYTIDGRVIPNGNKYEQQLPSVLNSLGKNMTKGEFDPIVNNEILRNSKEYQDYTQNSQGNAATTPIATAAKAAAAPLAGGLGGLAPLALLLPFAGLGLLVPGLLLAVPATVGALATLPIAGLLLQPVILPALLAAPILLTLPITLPALALALPLNIGLKLLFAPIDLLNTVVLSNVASILLTAPLTFFNTLVGVGLGLFNTLVGSIPLALLDFIVPVVLNFLIVSLISHLVQLTTFNILLLANLAKALLNGAIDLALALSLIGLPLAIIKGLFDLFNLGLGLFNGLLLPALAGILTFLGLLPIALLNTLFLTLFNISVPLLLGFLTSLLLSNLVGGLTFLTLLGRKLFNDFIKNGLRLLLSLIAAGTILVGLPLLIVAAQILNFFLLLVANAVGGLIIWNLLTLAKALMLAGLGLALFSLPLAGQFLINTIAKWSIRALIHIFRFFIGAFKLGARLVLSFVLGLLNLIAGAAAAASAITALISGIAAALTALIPVVGPVLALLPLLISLLSIANTLILLPVKLLLGLLNLIVLGLNLLAIPLYIFVRPLISIALALGAGLLSDLLLPLLTLPLVLFNQLTLFNLLFLPLLLLNLLGTFLVEPLLLAGLGLLNALALPFLLALAALGLNAIIGLLLLAIRLPLVALALLALPSLIPFFNLIMDTIFLAPLVTLVLSVLNLFIGLPLMMLIDALIDIVAPFIVWLAAMLLLAPVFGPLAFLNPLTWINLPIISLIGTFLTKLALKLIALPFVFFLNGLLSLIPAAIAAFLVGLLRALFGGLPFLLLAPLFLLPIILNGLLTALIPGLNLFTVPAALVAQFLGLPLVLLGLLNNILGKLIWRVLSFVTAYLASNVLKDLLALFGVPLLIDLLSPLLFLLKLFTTQFLIFPALWLGLPLLAQLLTSVLLWGLTFIKGFAQIALDLFNIGATLLTLPLWTILPALNLLRRLALAFVALVALPLRLLKDVFDILRAVVEIGAILLLPLLVGIPAFLLLLPITTFNFIALKLLNMAIPLVLSLLVTLAASLLINLLTFIAILGLMLFNKFIELGAKLLLLGAITLLILGALPILLGGALLNSLLLLALNAFLGFNAWLITTLINNLIVGALLLGLFLLPLVTQLIINTVVKWTIRAVVHLIRFFIGLFRLGARLVLQFIIGLINLVLGVATGISLLAGVANLLLAPISLLVPLVGPILALLNLLNAGLSFLNFLILLPLKLLAMLINGLTLLGLLLSIPYWLFIRPLISVLLAIGAGIVSDIIMSLLGLPLVLFNQLTLFNLFGIPALLLKAFNNLVLIPLLINGLGLALALGLPLALLLGALGALGLLNLGLLGLGFPLIALVLLLLPNLIPFLDLIMLALNLLGLFNLISSLVKLLLLPFKILLDLLNNLLLPLLVAGLTFLFLLPLLGVITFLNPLRWLNLAILSAISTLLTTLLLNLVLLPLSLINNLLSSLIPAVLNGLLVGLLRALFGGLPFLLLALGLLLPLILNGLLTALIPGLNLLTVPLGLLALLLGLPLVILGILNNLLKQLIWTIVGTILTQLALNLAKDLLDLLLWLPLQLLLALPLFLLNLALNAFLLRPLLLFGLPLLAALLTNLALVAFNLIRRGLELLAELLTLGATLLLTPLTLGLPLLNLLRRVLKFVAALRLIHNLIHQLFDLLALVVLPFFSVLLFGLVGWIPALIALVATQILEHLPDILIGALIGLLTLLPIALLNALISTILNLLLSILPALLGGLLRGLITLLFNGLPVFFIIQLLQLPLILNGLLTALIPGLNLLTVPLGLLALLALPLTFLGIVNNII</sequence>
<feature type="transmembrane region" description="Helical" evidence="2">
    <location>
        <begin position="2178"/>
        <end position="2199"/>
    </location>
</feature>
<feature type="transmembrane region" description="Helical" evidence="2">
    <location>
        <begin position="955"/>
        <end position="976"/>
    </location>
</feature>
<feature type="transmembrane region" description="Helical" evidence="2">
    <location>
        <begin position="1719"/>
        <end position="1745"/>
    </location>
</feature>
<feature type="transmembrane region" description="Helical" evidence="2">
    <location>
        <begin position="1595"/>
        <end position="1617"/>
    </location>
</feature>
<feature type="transmembrane region" description="Helical" evidence="2">
    <location>
        <begin position="1624"/>
        <end position="1643"/>
    </location>
</feature>
<feature type="transmembrane region" description="Helical" evidence="2">
    <location>
        <begin position="1289"/>
        <end position="1315"/>
    </location>
</feature>
<accession>A0A0H4QI62</accession>
<feature type="transmembrane region" description="Helical" evidence="2">
    <location>
        <begin position="1649"/>
        <end position="1665"/>
    </location>
</feature>
<feature type="compositionally biased region" description="Polar residues" evidence="1">
    <location>
        <begin position="333"/>
        <end position="401"/>
    </location>
</feature>
<feature type="transmembrane region" description="Helical" evidence="2">
    <location>
        <begin position="1171"/>
        <end position="1200"/>
    </location>
</feature>
<dbReference type="PATRIC" id="fig|1007676.4.peg.1799"/>
<protein>
    <submittedName>
        <fullName evidence="3">Uncharacterized protein</fullName>
    </submittedName>
</protein>
<feature type="transmembrane region" description="Helical" evidence="2">
    <location>
        <begin position="2152"/>
        <end position="2173"/>
    </location>
</feature>
<feature type="transmembrane region" description="Helical" evidence="2">
    <location>
        <begin position="1349"/>
        <end position="1367"/>
    </location>
</feature>
<evidence type="ECO:0000313" key="3">
    <source>
        <dbReference type="EMBL" id="AKP67632.1"/>
    </source>
</evidence>
<feature type="transmembrane region" description="Helical" evidence="2">
    <location>
        <begin position="2285"/>
        <end position="2308"/>
    </location>
</feature>
<feature type="transmembrane region" description="Helical" evidence="2">
    <location>
        <begin position="1321"/>
        <end position="1342"/>
    </location>
</feature>
<feature type="compositionally biased region" description="Low complexity" evidence="1">
    <location>
        <begin position="293"/>
        <end position="332"/>
    </location>
</feature>
<feature type="transmembrane region" description="Helical" evidence="2">
    <location>
        <begin position="1539"/>
        <end position="1556"/>
    </location>
</feature>
<feature type="transmembrane region" description="Helical" evidence="2">
    <location>
        <begin position="2360"/>
        <end position="2389"/>
    </location>
</feature>
<reference evidence="4" key="1">
    <citation type="submission" date="2015-07" db="EMBL/GenBank/DDBJ databases">
        <title>Lactobacillus ginsenosidimutans/EMML 3141/ whole genome sequencing.</title>
        <authorList>
            <person name="Kim M.K."/>
            <person name="Im W.-T."/>
            <person name="Srinivasan S."/>
            <person name="Lee J.-J."/>
        </authorList>
    </citation>
    <scope>NUCLEOTIDE SEQUENCE [LARGE SCALE GENOMIC DNA]</scope>
    <source>
        <strain evidence="4">EMML 3041</strain>
    </source>
</reference>
<feature type="region of interest" description="Disordered" evidence="1">
    <location>
        <begin position="183"/>
        <end position="401"/>
    </location>
</feature>
<feature type="transmembrane region" description="Helical" evidence="2">
    <location>
        <begin position="2205"/>
        <end position="2226"/>
    </location>
</feature>
<feature type="compositionally biased region" description="Polar residues" evidence="1">
    <location>
        <begin position="260"/>
        <end position="285"/>
    </location>
</feature>
<keyword evidence="2" id="KW-1133">Transmembrane helix</keyword>
<feature type="transmembrane region" description="Helical" evidence="2">
    <location>
        <begin position="2256"/>
        <end position="2273"/>
    </location>
</feature>
<feature type="transmembrane region" description="Helical" evidence="2">
    <location>
        <begin position="1233"/>
        <end position="1253"/>
    </location>
</feature>
<name>A0A0H4QI62_9LACO</name>
<evidence type="ECO:0000256" key="2">
    <source>
        <dbReference type="SAM" id="Phobius"/>
    </source>
</evidence>
<dbReference type="KEGG" id="lgn:ABM34_08865"/>
<feature type="transmembrane region" description="Helical" evidence="2">
    <location>
        <begin position="1677"/>
        <end position="1699"/>
    </location>
</feature>
<feature type="transmembrane region" description="Helical" evidence="2">
    <location>
        <begin position="2401"/>
        <end position="2428"/>
    </location>
</feature>
<organism evidence="3 4">
    <name type="scientific">Companilactobacillus ginsenosidimutans</name>
    <dbReference type="NCBI Taxonomy" id="1007676"/>
    <lineage>
        <taxon>Bacteria</taxon>
        <taxon>Bacillati</taxon>
        <taxon>Bacillota</taxon>
        <taxon>Bacilli</taxon>
        <taxon>Lactobacillales</taxon>
        <taxon>Lactobacillaceae</taxon>
        <taxon>Companilactobacillus</taxon>
    </lineage>
</organism>
<feature type="transmembrane region" description="Helical" evidence="2">
    <location>
        <begin position="1141"/>
        <end position="1159"/>
    </location>
</feature>
<feature type="transmembrane region" description="Helical" evidence="2">
    <location>
        <begin position="1781"/>
        <end position="1799"/>
    </location>
</feature>
<dbReference type="RefSeq" id="WP_048705108.1">
    <property type="nucleotide sequence ID" value="NZ_CP012034.1"/>
</dbReference>
<feature type="transmembrane region" description="Helical" evidence="2">
    <location>
        <begin position="2314"/>
        <end position="2340"/>
    </location>
</feature>
<feature type="transmembrane region" description="Helical" evidence="2">
    <location>
        <begin position="1431"/>
        <end position="1449"/>
    </location>
</feature>